<reference evidence="2 3" key="1">
    <citation type="submission" date="2015-03" db="EMBL/GenBank/DDBJ databases">
        <authorList>
            <person name="Murphy D."/>
        </authorList>
    </citation>
    <scope>NUCLEOTIDE SEQUENCE [LARGE SCALE GENOMIC DNA]</scope>
    <source>
        <strain evidence="2 3">DSM 44277</strain>
    </source>
</reference>
<dbReference type="OrthoDB" id="7949219at2"/>
<accession>A0A0U0W754</accession>
<dbReference type="Proteomes" id="UP000198875">
    <property type="component" value="Unassembled WGS sequence"/>
</dbReference>
<dbReference type="Gene3D" id="3.40.430.10">
    <property type="entry name" value="Dihydrofolate Reductase, subunit A"/>
    <property type="match status" value="1"/>
</dbReference>
<feature type="domain" description="Bacterial bifunctional deaminase-reductase C-terminal" evidence="1">
    <location>
        <begin position="6"/>
        <end position="180"/>
    </location>
</feature>
<dbReference type="InterPro" id="IPR024072">
    <property type="entry name" value="DHFR-like_dom_sf"/>
</dbReference>
<dbReference type="AlphaFoldDB" id="A0A0U0W754"/>
<dbReference type="RefSeq" id="WP_085180518.1">
    <property type="nucleotide sequence ID" value="NZ_CSTD01000001.1"/>
</dbReference>
<dbReference type="GO" id="GO:0008703">
    <property type="term" value="F:5-amino-6-(5-phosphoribosylamino)uracil reductase activity"/>
    <property type="evidence" value="ECO:0007669"/>
    <property type="project" value="InterPro"/>
</dbReference>
<protein>
    <submittedName>
        <fullName evidence="2">Riboflavin biosynthesis protein RibD domain-containing protein</fullName>
    </submittedName>
</protein>
<organism evidence="2 3">
    <name type="scientific">Mycobacterium bohemicum DSM 44277</name>
    <dbReference type="NCBI Taxonomy" id="1236609"/>
    <lineage>
        <taxon>Bacteria</taxon>
        <taxon>Bacillati</taxon>
        <taxon>Actinomycetota</taxon>
        <taxon>Actinomycetes</taxon>
        <taxon>Mycobacteriales</taxon>
        <taxon>Mycobacteriaceae</taxon>
        <taxon>Mycobacterium</taxon>
    </lineage>
</organism>
<dbReference type="EMBL" id="CSTD01000001">
    <property type="protein sequence ID" value="CPR09136.1"/>
    <property type="molecule type" value="Genomic_DNA"/>
</dbReference>
<name>A0A0U0W754_MYCBE</name>
<dbReference type="Pfam" id="PF01872">
    <property type="entry name" value="RibD_C"/>
    <property type="match status" value="1"/>
</dbReference>
<dbReference type="SUPFAM" id="SSF53597">
    <property type="entry name" value="Dihydrofolate reductase-like"/>
    <property type="match status" value="1"/>
</dbReference>
<proteinExistence type="predicted"/>
<sequence length="187" mass="20527">MGTLSYAATVSLDGCVADAGGDFQWSAPGGAVFAFHVDRMAEVSTEVLGRKTYALMRYWDTYPDDDDHPADEREFARRWQRIDKVVVSSTLTHEELGSGRVRLVPELSLIELQRIVASATGVVEIFGPTVAAAAIQAGVVEDFRFFVVPKMVGGGLRALPDGVRLDLALVEHRTFDDGTAYLHYVHR</sequence>
<evidence type="ECO:0000259" key="1">
    <source>
        <dbReference type="Pfam" id="PF01872"/>
    </source>
</evidence>
<evidence type="ECO:0000313" key="3">
    <source>
        <dbReference type="Proteomes" id="UP000198875"/>
    </source>
</evidence>
<evidence type="ECO:0000313" key="2">
    <source>
        <dbReference type="EMBL" id="CPR09136.1"/>
    </source>
</evidence>
<dbReference type="GO" id="GO:0009231">
    <property type="term" value="P:riboflavin biosynthetic process"/>
    <property type="evidence" value="ECO:0007669"/>
    <property type="project" value="InterPro"/>
</dbReference>
<gene>
    <name evidence="2" type="ORF">BN971_01450</name>
</gene>
<dbReference type="InterPro" id="IPR002734">
    <property type="entry name" value="RibDG_C"/>
</dbReference>